<keyword evidence="3" id="KW-0808">Transferase</keyword>
<comment type="similarity">
    <text evidence="1">Belongs to the trimethylamine methyltransferase family.</text>
</comment>
<organism evidence="4 5">
    <name type="scientific">Sulfitobacter aestuariivivens</name>
    <dbReference type="NCBI Taxonomy" id="2766981"/>
    <lineage>
        <taxon>Bacteria</taxon>
        <taxon>Pseudomonadati</taxon>
        <taxon>Pseudomonadota</taxon>
        <taxon>Alphaproteobacteria</taxon>
        <taxon>Rhodobacterales</taxon>
        <taxon>Roseobacteraceae</taxon>
        <taxon>Sulfitobacter</taxon>
    </lineage>
</organism>
<keyword evidence="2 4" id="KW-0489">Methyltransferase</keyword>
<accession>A0A927D668</accession>
<keyword evidence="5" id="KW-1185">Reference proteome</keyword>
<dbReference type="InterPro" id="IPR038601">
    <property type="entry name" value="MttB-like_sf"/>
</dbReference>
<reference evidence="4" key="1">
    <citation type="submission" date="2020-08" db="EMBL/GenBank/DDBJ databases">
        <title>Sulfitobacter aestuariivivens sp. nov., isolated from a tidal flat.</title>
        <authorList>
            <person name="Park S."/>
            <person name="Yoon J.-H."/>
        </authorList>
    </citation>
    <scope>NUCLEOTIDE SEQUENCE</scope>
    <source>
        <strain evidence="4">TSTF-M16</strain>
    </source>
</reference>
<protein>
    <submittedName>
        <fullName evidence="4">Trimethylamine methyltransferase family protein</fullName>
    </submittedName>
</protein>
<dbReference type="InterPro" id="IPR010426">
    <property type="entry name" value="MTTB_MeTrfase"/>
</dbReference>
<sequence>MRRTRARKLELAADSSASQSVPPGATSTAFRPLSADAVGQIIDAAYEVLGRTGVQVDAGPIRDVFLNAGCPLDTETERVRIPAALIDRMRKVACKEVLLAGLEAKHDLNIGGARVYLGTGGSAVNILDLEGRVRETTLRDNYDIGRLCDRLDNIHFYMRPVVPRDLETADIGVNSFYACLAGTTKHVMANEYRADQVWKIRALGDLIAGGVEAFARRPILSFALSFTVSPLRFAMESVEILDEVIAHGLPVALSSAPQAGATSPAALAGTLAQILAEQFSGMVYVNLKNPGHPTLIGCVPSQADLRSGAFTGGSAEFALMNAAIAQIAQHLELPLYNSAGISDSKLPDAQAGYEKGMTTTAVALSGANYVHHSAGFLESLMTVAFEQYPIDNDINGAVMRLVRGIEVTPETLSLAVIDTVCRGEGHFLAQPQTLKLMNSEYFYPPLADRRNRDDWQDAGAQDQRERARSAAREILESHYPQTIPPEVDREIRRQFDIFLPEAAMRPGAFGTEV</sequence>
<evidence type="ECO:0000313" key="5">
    <source>
        <dbReference type="Proteomes" id="UP000635142"/>
    </source>
</evidence>
<evidence type="ECO:0000256" key="1">
    <source>
        <dbReference type="ARBA" id="ARBA00007137"/>
    </source>
</evidence>
<dbReference type="GO" id="GO:0008168">
    <property type="term" value="F:methyltransferase activity"/>
    <property type="evidence" value="ECO:0007669"/>
    <property type="project" value="UniProtKB-KW"/>
</dbReference>
<evidence type="ECO:0000313" key="4">
    <source>
        <dbReference type="EMBL" id="MBD3665750.1"/>
    </source>
</evidence>
<proteinExistence type="inferred from homology"/>
<comment type="caution">
    <text evidence="4">The sequence shown here is derived from an EMBL/GenBank/DDBJ whole genome shotgun (WGS) entry which is preliminary data.</text>
</comment>
<dbReference type="EMBL" id="JACTAG010000002">
    <property type="protein sequence ID" value="MBD3665750.1"/>
    <property type="molecule type" value="Genomic_DNA"/>
</dbReference>
<dbReference type="Pfam" id="PF06253">
    <property type="entry name" value="MTTB"/>
    <property type="match status" value="1"/>
</dbReference>
<gene>
    <name evidence="4" type="ORF">H9Q16_17580</name>
</gene>
<dbReference type="Proteomes" id="UP000635142">
    <property type="component" value="Unassembled WGS sequence"/>
</dbReference>
<dbReference type="GO" id="GO:0032259">
    <property type="term" value="P:methylation"/>
    <property type="evidence" value="ECO:0007669"/>
    <property type="project" value="UniProtKB-KW"/>
</dbReference>
<dbReference type="RefSeq" id="WP_191076711.1">
    <property type="nucleotide sequence ID" value="NZ_JACTAG010000002.1"/>
</dbReference>
<name>A0A927D668_9RHOB</name>
<dbReference type="GO" id="GO:0015948">
    <property type="term" value="P:methanogenesis"/>
    <property type="evidence" value="ECO:0007669"/>
    <property type="project" value="InterPro"/>
</dbReference>
<dbReference type="AlphaFoldDB" id="A0A927D668"/>
<dbReference type="Gene3D" id="3.20.20.480">
    <property type="entry name" value="Trimethylamine methyltransferase-like"/>
    <property type="match status" value="1"/>
</dbReference>
<evidence type="ECO:0000256" key="3">
    <source>
        <dbReference type="ARBA" id="ARBA00022679"/>
    </source>
</evidence>
<evidence type="ECO:0000256" key="2">
    <source>
        <dbReference type="ARBA" id="ARBA00022603"/>
    </source>
</evidence>